<proteinExistence type="predicted"/>
<dbReference type="Proteomes" id="UP000515512">
    <property type="component" value="Chromosome"/>
</dbReference>
<keyword evidence="3" id="KW-1185">Reference proteome</keyword>
<evidence type="ECO:0000313" key="2">
    <source>
        <dbReference type="EMBL" id="QLY29779.1"/>
    </source>
</evidence>
<sequence length="54" mass="5554">MDESRNDEPDRREARQDANTEAGMEAAATAAELAGPGVVAGIGRIFSAIGHALS</sequence>
<feature type="compositionally biased region" description="Basic and acidic residues" evidence="1">
    <location>
        <begin position="1"/>
        <end position="18"/>
    </location>
</feature>
<protein>
    <submittedName>
        <fullName evidence="2">Uncharacterized protein</fullName>
    </submittedName>
</protein>
<dbReference type="KEGG" id="nhu:H0264_31905"/>
<dbReference type="AlphaFoldDB" id="A0A7D6ZFN2"/>
<reference evidence="2 3" key="1">
    <citation type="submission" date="2020-07" db="EMBL/GenBank/DDBJ databases">
        <authorList>
            <person name="Zhuang K."/>
            <person name="Ran Y."/>
        </authorList>
    </citation>
    <scope>NUCLEOTIDE SEQUENCE [LARGE SCALE GENOMIC DNA]</scope>
    <source>
        <strain evidence="2 3">WCH-YHL-001</strain>
    </source>
</reference>
<dbReference type="EMBL" id="CP059399">
    <property type="protein sequence ID" value="QLY29779.1"/>
    <property type="molecule type" value="Genomic_DNA"/>
</dbReference>
<dbReference type="RefSeq" id="WP_181580983.1">
    <property type="nucleotide sequence ID" value="NZ_CP059399.1"/>
</dbReference>
<evidence type="ECO:0000313" key="3">
    <source>
        <dbReference type="Proteomes" id="UP000515512"/>
    </source>
</evidence>
<evidence type="ECO:0000256" key="1">
    <source>
        <dbReference type="SAM" id="MobiDB-lite"/>
    </source>
</evidence>
<gene>
    <name evidence="2" type="ORF">H0264_31905</name>
</gene>
<organism evidence="2 3">
    <name type="scientific">Nocardia huaxiensis</name>
    <dbReference type="NCBI Taxonomy" id="2755382"/>
    <lineage>
        <taxon>Bacteria</taxon>
        <taxon>Bacillati</taxon>
        <taxon>Actinomycetota</taxon>
        <taxon>Actinomycetes</taxon>
        <taxon>Mycobacteriales</taxon>
        <taxon>Nocardiaceae</taxon>
        <taxon>Nocardia</taxon>
    </lineage>
</organism>
<name>A0A7D6ZFN2_9NOCA</name>
<feature type="region of interest" description="Disordered" evidence="1">
    <location>
        <begin position="1"/>
        <end position="23"/>
    </location>
</feature>
<accession>A0A7D6ZFN2</accession>